<keyword evidence="2" id="KW-1185">Reference proteome</keyword>
<gene>
    <name evidence="1" type="ORF">MELIAE_LOCUS8704</name>
</gene>
<protein>
    <submittedName>
        <fullName evidence="1">Uncharacterized protein</fullName>
    </submittedName>
</protein>
<reference evidence="1" key="1">
    <citation type="submission" date="2021-12" db="EMBL/GenBank/DDBJ databases">
        <authorList>
            <person name="King R."/>
        </authorList>
    </citation>
    <scope>NUCLEOTIDE SEQUENCE</scope>
</reference>
<dbReference type="AlphaFoldDB" id="A0A9P0B7K1"/>
<evidence type="ECO:0000313" key="1">
    <source>
        <dbReference type="EMBL" id="CAH0558170.1"/>
    </source>
</evidence>
<dbReference type="EMBL" id="OV121136">
    <property type="protein sequence ID" value="CAH0558170.1"/>
    <property type="molecule type" value="Genomic_DNA"/>
</dbReference>
<dbReference type="OrthoDB" id="6683829at2759"/>
<sequence length="202" mass="23871">MLRAFYKTFRTYRSLHRIVQPKIAIKHLSRAVKVSLSTEIYSLVKDNKEEIEEILLQAQLQGKEAYIELVNVLKTFILENCKEYQKCVKQQIEITEQANILGPLSQKWGELPEYRTLAKDLSYELSIYVTLFRSIGNIIKDNKELREVVFKVYKDFERILDKELDINKKLDGELLNLNCDSILKDSLGFCDHEFPEREYRED</sequence>
<organism evidence="1 2">
    <name type="scientific">Brassicogethes aeneus</name>
    <name type="common">Rape pollen beetle</name>
    <name type="synonym">Meligethes aeneus</name>
    <dbReference type="NCBI Taxonomy" id="1431903"/>
    <lineage>
        <taxon>Eukaryota</taxon>
        <taxon>Metazoa</taxon>
        <taxon>Ecdysozoa</taxon>
        <taxon>Arthropoda</taxon>
        <taxon>Hexapoda</taxon>
        <taxon>Insecta</taxon>
        <taxon>Pterygota</taxon>
        <taxon>Neoptera</taxon>
        <taxon>Endopterygota</taxon>
        <taxon>Coleoptera</taxon>
        <taxon>Polyphaga</taxon>
        <taxon>Cucujiformia</taxon>
        <taxon>Nitidulidae</taxon>
        <taxon>Meligethinae</taxon>
        <taxon>Brassicogethes</taxon>
    </lineage>
</organism>
<name>A0A9P0B7K1_BRAAE</name>
<dbReference type="Proteomes" id="UP001154078">
    <property type="component" value="Chromosome 5"/>
</dbReference>
<accession>A0A9P0B7K1</accession>
<evidence type="ECO:0000313" key="2">
    <source>
        <dbReference type="Proteomes" id="UP001154078"/>
    </source>
</evidence>
<proteinExistence type="predicted"/>